<feature type="compositionally biased region" description="Low complexity" evidence="1">
    <location>
        <begin position="30"/>
        <end position="44"/>
    </location>
</feature>
<protein>
    <submittedName>
        <fullName evidence="2">Uncharacterized protein</fullName>
    </submittedName>
</protein>
<organism evidence="2 3">
    <name type="scientific">Qipengyuania algicida</name>
    <dbReference type="NCBI Taxonomy" id="1836209"/>
    <lineage>
        <taxon>Bacteria</taxon>
        <taxon>Pseudomonadati</taxon>
        <taxon>Pseudomonadota</taxon>
        <taxon>Alphaproteobacteria</taxon>
        <taxon>Sphingomonadales</taxon>
        <taxon>Erythrobacteraceae</taxon>
        <taxon>Qipengyuania</taxon>
    </lineage>
</organism>
<gene>
    <name evidence="2" type="ORF">GRI58_03665</name>
</gene>
<dbReference type="AlphaFoldDB" id="A0A845AET6"/>
<reference evidence="2 3" key="1">
    <citation type="submission" date="2019-12" db="EMBL/GenBank/DDBJ databases">
        <title>Genomic-based taxomic classification of the family Erythrobacteraceae.</title>
        <authorList>
            <person name="Xu L."/>
        </authorList>
    </citation>
    <scope>NUCLEOTIDE SEQUENCE [LARGE SCALE GENOMIC DNA]</scope>
    <source>
        <strain evidence="2 3">KEMB 9005-328</strain>
    </source>
</reference>
<evidence type="ECO:0000313" key="2">
    <source>
        <dbReference type="EMBL" id="MXP27919.1"/>
    </source>
</evidence>
<keyword evidence="3" id="KW-1185">Reference proteome</keyword>
<feature type="region of interest" description="Disordered" evidence="1">
    <location>
        <begin position="28"/>
        <end position="53"/>
    </location>
</feature>
<accession>A0A845AET6</accession>
<evidence type="ECO:0000256" key="1">
    <source>
        <dbReference type="SAM" id="MobiDB-lite"/>
    </source>
</evidence>
<dbReference type="RefSeq" id="WP_160752212.1">
    <property type="nucleotide sequence ID" value="NZ_WTYA01000002.1"/>
</dbReference>
<dbReference type="EMBL" id="WTYA01000002">
    <property type="protein sequence ID" value="MXP27919.1"/>
    <property type="molecule type" value="Genomic_DNA"/>
</dbReference>
<sequence length="213" mass="23631">MTTLTRASFEKRHAELEEAERLADDALKQAAFAETTGTGSAEETANARKHRDAIREQRETLRLAFDESEKHAGEKRDKARAKAYAELQSEIDDQLAERRHLVATIIELADNLGKALIEHDAIRDRINRKVNAYNKEFGVNRGLGALDGFQRALNFGHTMGVLVGHQLDLHGIHSMTISGDRHSMRGEDPLTIETRAADAVKAQVEMLAPKGDA</sequence>
<dbReference type="Proteomes" id="UP000439780">
    <property type="component" value="Unassembled WGS sequence"/>
</dbReference>
<proteinExistence type="predicted"/>
<evidence type="ECO:0000313" key="3">
    <source>
        <dbReference type="Proteomes" id="UP000439780"/>
    </source>
</evidence>
<name>A0A845AET6_9SPHN</name>
<comment type="caution">
    <text evidence="2">The sequence shown here is derived from an EMBL/GenBank/DDBJ whole genome shotgun (WGS) entry which is preliminary data.</text>
</comment>